<dbReference type="Proteomes" id="UP000054516">
    <property type="component" value="Unassembled WGS sequence"/>
</dbReference>
<keyword evidence="2" id="KW-0812">Transmembrane</keyword>
<dbReference type="EMBL" id="DF977446">
    <property type="protein sequence ID" value="GAP82776.1"/>
    <property type="molecule type" value="Genomic_DNA"/>
</dbReference>
<feature type="domain" description="SMODS and SLOG-associating 2TM effector" evidence="3">
    <location>
        <begin position="125"/>
        <end position="247"/>
    </location>
</feature>
<feature type="compositionally biased region" description="Polar residues" evidence="1">
    <location>
        <begin position="18"/>
        <end position="29"/>
    </location>
</feature>
<keyword evidence="5" id="KW-1185">Reference proteome</keyword>
<feature type="compositionally biased region" description="Low complexity" evidence="1">
    <location>
        <begin position="30"/>
        <end position="44"/>
    </location>
</feature>
<protein>
    <submittedName>
        <fullName evidence="4">Putative c6 transcription protein</fullName>
    </submittedName>
</protein>
<evidence type="ECO:0000259" key="3">
    <source>
        <dbReference type="Pfam" id="PF18142"/>
    </source>
</evidence>
<keyword evidence="2" id="KW-1133">Transmembrane helix</keyword>
<keyword evidence="2" id="KW-0472">Membrane</keyword>
<proteinExistence type="predicted"/>
<dbReference type="NCBIfam" id="NF033635">
    <property type="entry name" value="SLATT_fungal"/>
    <property type="match status" value="1"/>
</dbReference>
<dbReference type="AlphaFoldDB" id="A0A1S7UK89"/>
<dbReference type="InterPro" id="IPR041622">
    <property type="entry name" value="SLATT_fungi"/>
</dbReference>
<sequence>MSTASVDSPLLSPGMPGTATQTATNDSQSPAAATGTTPATMPRPLKTNVTPISPGLPRKADTAMSWGAPAGLGIRKDNDENLLIFRQALGINTHQHGGTVADGVACHGGSLEEGRKAAVGVYRMVIETQARMRWQHAALQAFLYVVYFVQIVIGAGLTALGASASAGSGGVVTALGALNTVLAGVLALIKGSGQPQKLGKDRVGFRRLQDWIEETEALLAVGVVGRDRREVGLLVESAFKRYNAAKASEEDNDPDFYVYGRQEPLGYRAGEDGNGRDSYK</sequence>
<reference evidence="4" key="1">
    <citation type="submission" date="2016-03" db="EMBL/GenBank/DDBJ databases">
        <title>Draft genome sequence of Rosellinia necatrix.</title>
        <authorList>
            <person name="Kanematsu S."/>
        </authorList>
    </citation>
    <scope>NUCLEOTIDE SEQUENCE [LARGE SCALE GENOMIC DNA]</scope>
    <source>
        <strain evidence="4">W97</strain>
    </source>
</reference>
<dbReference type="PANTHER" id="PTHR38793">
    <property type="entry name" value="SLATT_FUNGAL DOMAIN-CONTAINING PROTEIN-RELATED"/>
    <property type="match status" value="1"/>
</dbReference>
<dbReference type="Pfam" id="PF18142">
    <property type="entry name" value="SLATT_fungal"/>
    <property type="match status" value="1"/>
</dbReference>
<dbReference type="OMA" id="EFCLDGC"/>
<dbReference type="OrthoDB" id="4472872at2759"/>
<feature type="region of interest" description="Disordered" evidence="1">
    <location>
        <begin position="1"/>
        <end position="60"/>
    </location>
</feature>
<evidence type="ECO:0000313" key="4">
    <source>
        <dbReference type="EMBL" id="GAP82776.1"/>
    </source>
</evidence>
<name>A0A1S7UK89_ROSNE</name>
<feature type="transmembrane region" description="Helical" evidence="2">
    <location>
        <begin position="141"/>
        <end position="164"/>
    </location>
</feature>
<accession>A0A1S7UK89</accession>
<evidence type="ECO:0000256" key="1">
    <source>
        <dbReference type="SAM" id="MobiDB-lite"/>
    </source>
</evidence>
<evidence type="ECO:0000313" key="5">
    <source>
        <dbReference type="Proteomes" id="UP000054516"/>
    </source>
</evidence>
<gene>
    <name evidence="4" type="ORF">SAMD00023353_0103110</name>
</gene>
<organism evidence="4">
    <name type="scientific">Rosellinia necatrix</name>
    <name type="common">White root-rot fungus</name>
    <dbReference type="NCBI Taxonomy" id="77044"/>
    <lineage>
        <taxon>Eukaryota</taxon>
        <taxon>Fungi</taxon>
        <taxon>Dikarya</taxon>
        <taxon>Ascomycota</taxon>
        <taxon>Pezizomycotina</taxon>
        <taxon>Sordariomycetes</taxon>
        <taxon>Xylariomycetidae</taxon>
        <taxon>Xylariales</taxon>
        <taxon>Xylariaceae</taxon>
        <taxon>Rosellinia</taxon>
    </lineage>
</organism>
<dbReference type="PANTHER" id="PTHR38793:SF3">
    <property type="entry name" value="SMODS AND SLOG-ASSOCIATING 2TM EFFECTOR DOMAIN-CONTAINING PROTEIN"/>
    <property type="match status" value="1"/>
</dbReference>
<feature type="transmembrane region" description="Helical" evidence="2">
    <location>
        <begin position="170"/>
        <end position="189"/>
    </location>
</feature>
<evidence type="ECO:0000256" key="2">
    <source>
        <dbReference type="SAM" id="Phobius"/>
    </source>
</evidence>